<dbReference type="InterPro" id="IPR027417">
    <property type="entry name" value="P-loop_NTPase"/>
</dbReference>
<dbReference type="AlphaFoldDB" id="A0A1G2HNB2"/>
<name>A0A1G2HNB2_9BACT</name>
<dbReference type="EMBL" id="MHOO01000011">
    <property type="protein sequence ID" value="OGZ63879.1"/>
    <property type="molecule type" value="Genomic_DNA"/>
</dbReference>
<accession>A0A1G2HNB2</accession>
<dbReference type="SUPFAM" id="SSF52540">
    <property type="entry name" value="P-loop containing nucleoside triphosphate hydrolases"/>
    <property type="match status" value="1"/>
</dbReference>
<sequence>MNLAPEIAKPATSTLLKRSHAIIIAGPAGVGKTAAAHYLKDALHAHLPWVVRYLSGDMYSHISFPWVANTEQLDRKYDCLCSSIEHLIRRDHNIILVMDDLFRRDEDWRRVLDALDRNGVSAQTFLLATELPELLARNAKRTGFQKASEDQIREAFRLSSLINWIPSISVSADQETDSVVKEILSLFLCKI</sequence>
<proteinExistence type="predicted"/>
<reference evidence="1 2" key="1">
    <citation type="journal article" date="2016" name="Nat. Commun.">
        <title>Thousands of microbial genomes shed light on interconnected biogeochemical processes in an aquifer system.</title>
        <authorList>
            <person name="Anantharaman K."/>
            <person name="Brown C.T."/>
            <person name="Hug L.A."/>
            <person name="Sharon I."/>
            <person name="Castelle C.J."/>
            <person name="Probst A.J."/>
            <person name="Thomas B.C."/>
            <person name="Singh A."/>
            <person name="Wilkins M.J."/>
            <person name="Karaoz U."/>
            <person name="Brodie E.L."/>
            <person name="Williams K.H."/>
            <person name="Hubbard S.S."/>
            <person name="Banfield J.F."/>
        </authorList>
    </citation>
    <scope>NUCLEOTIDE SEQUENCE [LARGE SCALE GENOMIC DNA]</scope>
</reference>
<dbReference type="Pfam" id="PF13671">
    <property type="entry name" value="AAA_33"/>
    <property type="match status" value="1"/>
</dbReference>
<gene>
    <name evidence="1" type="ORF">A2730_01165</name>
</gene>
<dbReference type="Gene3D" id="3.40.50.300">
    <property type="entry name" value="P-loop containing nucleotide triphosphate hydrolases"/>
    <property type="match status" value="1"/>
</dbReference>
<comment type="caution">
    <text evidence="1">The sequence shown here is derived from an EMBL/GenBank/DDBJ whole genome shotgun (WGS) entry which is preliminary data.</text>
</comment>
<dbReference type="Proteomes" id="UP000176855">
    <property type="component" value="Unassembled WGS sequence"/>
</dbReference>
<evidence type="ECO:0008006" key="3">
    <source>
        <dbReference type="Google" id="ProtNLM"/>
    </source>
</evidence>
<protein>
    <recommendedName>
        <fullName evidence="3">AAA+ ATPase domain-containing protein</fullName>
    </recommendedName>
</protein>
<evidence type="ECO:0000313" key="1">
    <source>
        <dbReference type="EMBL" id="OGZ63879.1"/>
    </source>
</evidence>
<organism evidence="1 2">
    <name type="scientific">Candidatus Staskawiczbacteria bacterium RIFCSPHIGHO2_01_FULL_39_25</name>
    <dbReference type="NCBI Taxonomy" id="1802202"/>
    <lineage>
        <taxon>Bacteria</taxon>
        <taxon>Candidatus Staskawicziibacteriota</taxon>
    </lineage>
</organism>
<evidence type="ECO:0000313" key="2">
    <source>
        <dbReference type="Proteomes" id="UP000176855"/>
    </source>
</evidence>